<dbReference type="GO" id="GO:0003730">
    <property type="term" value="F:mRNA 3'-UTR binding"/>
    <property type="evidence" value="ECO:0007669"/>
    <property type="project" value="TreeGrafter"/>
</dbReference>
<evidence type="ECO:0000313" key="5">
    <source>
        <dbReference type="Proteomes" id="UP000053537"/>
    </source>
</evidence>
<evidence type="ECO:0000256" key="1">
    <source>
        <dbReference type="ARBA" id="ARBA00022884"/>
    </source>
</evidence>
<dbReference type="InterPro" id="IPR012677">
    <property type="entry name" value="Nucleotide-bd_a/b_plait_sf"/>
</dbReference>
<dbReference type="InterPro" id="IPR035979">
    <property type="entry name" value="RBD_domain_sf"/>
</dbReference>
<protein>
    <submittedName>
        <fullName evidence="4">Protein boule-like</fullName>
    </submittedName>
</protein>
<sequence length="219" mass="24215">TSEDDLKEFFAQYGSVREVKIVNDRAGVSKGYGFITFETQEDAERILQYAEVRYKGKKLTSAPAVRKEVQRSTTCSAVTPEAATVQFTSSGYPYVFYNGVAYFHTTVVSPVLPVSNLLVSSPPVMVSAPVYQSPTYHYQVSVWKEFSNFSSAVWFASTVPAQFLPSQSQWPVLQQSLTNSLPLGYLQQSEVFHEPVGIPQEGGYVSVPLLMGVAVPEVF</sequence>
<dbReference type="GO" id="GO:0005737">
    <property type="term" value="C:cytoplasm"/>
    <property type="evidence" value="ECO:0007669"/>
    <property type="project" value="TreeGrafter"/>
</dbReference>
<keyword evidence="1 2" id="KW-0694">RNA-binding</keyword>
<gene>
    <name evidence="4" type="ORF">N310_02554</name>
</gene>
<dbReference type="PANTHER" id="PTHR11176">
    <property type="entry name" value="BOULE-RELATED"/>
    <property type="match status" value="1"/>
</dbReference>
<dbReference type="PROSITE" id="PS50102">
    <property type="entry name" value="RRM"/>
    <property type="match status" value="1"/>
</dbReference>
<dbReference type="Proteomes" id="UP000053537">
    <property type="component" value="Unassembled WGS sequence"/>
</dbReference>
<evidence type="ECO:0000256" key="2">
    <source>
        <dbReference type="PROSITE-ProRule" id="PRU00176"/>
    </source>
</evidence>
<dbReference type="SUPFAM" id="SSF54928">
    <property type="entry name" value="RNA-binding domain, RBD"/>
    <property type="match status" value="1"/>
</dbReference>
<dbReference type="Gene3D" id="3.30.70.330">
    <property type="match status" value="1"/>
</dbReference>
<dbReference type="SMART" id="SM00360">
    <property type="entry name" value="RRM"/>
    <property type="match status" value="1"/>
</dbReference>
<accession>A0A091NA64</accession>
<dbReference type="Pfam" id="PF00076">
    <property type="entry name" value="RRM_1"/>
    <property type="match status" value="1"/>
</dbReference>
<dbReference type="PANTHER" id="PTHR11176:SF57">
    <property type="entry name" value="PROTEIN BOULE"/>
    <property type="match status" value="1"/>
</dbReference>
<feature type="non-terminal residue" evidence="4">
    <location>
        <position position="1"/>
    </location>
</feature>
<keyword evidence="5" id="KW-1185">Reference proteome</keyword>
<evidence type="ECO:0000259" key="3">
    <source>
        <dbReference type="PROSITE" id="PS50102"/>
    </source>
</evidence>
<dbReference type="GO" id="GO:0070935">
    <property type="term" value="P:3'-UTR-mediated mRNA stabilization"/>
    <property type="evidence" value="ECO:0007669"/>
    <property type="project" value="TreeGrafter"/>
</dbReference>
<dbReference type="GO" id="GO:0008494">
    <property type="term" value="F:translation activator activity"/>
    <property type="evidence" value="ECO:0007669"/>
    <property type="project" value="TreeGrafter"/>
</dbReference>
<feature type="non-terminal residue" evidence="4">
    <location>
        <position position="219"/>
    </location>
</feature>
<proteinExistence type="predicted"/>
<dbReference type="AlphaFoldDB" id="A0A091NA64"/>
<organism evidence="4 5">
    <name type="scientific">Acanthisitta chloris</name>
    <name type="common">rifleman</name>
    <dbReference type="NCBI Taxonomy" id="57068"/>
    <lineage>
        <taxon>Eukaryota</taxon>
        <taxon>Metazoa</taxon>
        <taxon>Chordata</taxon>
        <taxon>Craniata</taxon>
        <taxon>Vertebrata</taxon>
        <taxon>Euteleostomi</taxon>
        <taxon>Archelosauria</taxon>
        <taxon>Archosauria</taxon>
        <taxon>Dinosauria</taxon>
        <taxon>Saurischia</taxon>
        <taxon>Theropoda</taxon>
        <taxon>Coelurosauria</taxon>
        <taxon>Aves</taxon>
        <taxon>Neognathae</taxon>
        <taxon>Neoaves</taxon>
        <taxon>Telluraves</taxon>
        <taxon>Australaves</taxon>
        <taxon>Passeriformes</taxon>
        <taxon>Acanthisittidae</taxon>
        <taxon>Acanthisitta</taxon>
    </lineage>
</organism>
<dbReference type="InterPro" id="IPR000504">
    <property type="entry name" value="RRM_dom"/>
</dbReference>
<reference evidence="4 5" key="1">
    <citation type="submission" date="2014-04" db="EMBL/GenBank/DDBJ databases">
        <title>Genome evolution of avian class.</title>
        <authorList>
            <person name="Zhang G."/>
            <person name="Li C."/>
        </authorList>
    </citation>
    <scope>NUCLEOTIDE SEQUENCE [LARGE SCALE GENOMIC DNA]</scope>
    <source>
        <strain evidence="4">BGI_N310</strain>
    </source>
</reference>
<dbReference type="GO" id="GO:0045948">
    <property type="term" value="P:positive regulation of translational initiation"/>
    <property type="evidence" value="ECO:0007669"/>
    <property type="project" value="TreeGrafter"/>
</dbReference>
<feature type="domain" description="RRM" evidence="3">
    <location>
        <begin position="1"/>
        <end position="72"/>
    </location>
</feature>
<dbReference type="EMBL" id="KK844031">
    <property type="protein sequence ID" value="KFP85962.1"/>
    <property type="molecule type" value="Genomic_DNA"/>
</dbReference>
<evidence type="ECO:0000313" key="4">
    <source>
        <dbReference type="EMBL" id="KFP85962.1"/>
    </source>
</evidence>
<name>A0A091NA64_9PASS</name>